<name>A0A7S9IJS6_SACSO</name>
<accession>A0A7S9IJS6</accession>
<dbReference type="RefSeq" id="WP_009988947.1">
    <property type="nucleotide sequence ID" value="NZ_CP011055.2"/>
</dbReference>
<proteinExistence type="predicted"/>
<sequence>MKDTLLIYVTLVLLLISVASIKISNEVLQYALTVNSIFIAAAMFVLIRKTRNFHRI</sequence>
<evidence type="ECO:0000313" key="2">
    <source>
        <dbReference type="EMBL" id="QPG50446.1"/>
    </source>
</evidence>
<keyword evidence="1" id="KW-0472">Membrane</keyword>
<gene>
    <name evidence="2" type="ORF">HFC64_12070</name>
</gene>
<evidence type="ECO:0000256" key="1">
    <source>
        <dbReference type="SAM" id="Phobius"/>
    </source>
</evidence>
<organism evidence="2 3">
    <name type="scientific">Saccharolobus solfataricus</name>
    <name type="common">Sulfolobus solfataricus</name>
    <dbReference type="NCBI Taxonomy" id="2287"/>
    <lineage>
        <taxon>Archaea</taxon>
        <taxon>Thermoproteota</taxon>
        <taxon>Thermoprotei</taxon>
        <taxon>Sulfolobales</taxon>
        <taxon>Sulfolobaceae</taxon>
        <taxon>Saccharolobus</taxon>
    </lineage>
</organism>
<protein>
    <submittedName>
        <fullName evidence="2">Uncharacterized protein</fullName>
    </submittedName>
</protein>
<dbReference type="AlphaFoldDB" id="A0A7S9IJS6"/>
<feature type="transmembrane region" description="Helical" evidence="1">
    <location>
        <begin position="30"/>
        <end position="47"/>
    </location>
</feature>
<evidence type="ECO:0000313" key="3">
    <source>
        <dbReference type="Proteomes" id="UP000594632"/>
    </source>
</evidence>
<keyword evidence="1" id="KW-0812">Transmembrane</keyword>
<keyword evidence="1" id="KW-1133">Transmembrane helix</keyword>
<reference evidence="2 3" key="1">
    <citation type="journal article" date="2020" name="Nat. Commun.">
        <title>The structures of two archaeal type IV pili illuminate evolutionary relationships.</title>
        <authorList>
            <person name="Wang F."/>
            <person name="Baquero D.P."/>
            <person name="Su Z."/>
            <person name="Beltran L.C."/>
            <person name="Prangishvili D."/>
            <person name="Krupovic M."/>
            <person name="Egelman E.H."/>
        </authorList>
    </citation>
    <scope>NUCLEOTIDE SEQUENCE [LARGE SCALE GENOMIC DNA]</scope>
    <source>
        <strain evidence="2 3">POZ149</strain>
    </source>
</reference>
<dbReference type="EMBL" id="CP050869">
    <property type="protein sequence ID" value="QPG50446.1"/>
    <property type="molecule type" value="Genomic_DNA"/>
</dbReference>
<dbReference type="Proteomes" id="UP000594632">
    <property type="component" value="Chromosome"/>
</dbReference>
<dbReference type="OrthoDB" id="380171at2157"/>
<dbReference type="GeneID" id="44089098"/>